<feature type="binding site" evidence="8">
    <location>
        <begin position="255"/>
        <end position="259"/>
    </location>
    <ligand>
        <name>GTP</name>
        <dbReference type="ChEBI" id="CHEBI:37565"/>
        <label>2</label>
    </ligand>
</feature>
<dbReference type="STRING" id="28181.BEN30_05875"/>
<reference evidence="13" key="1">
    <citation type="submission" date="2016-07" db="EMBL/GenBank/DDBJ databases">
        <authorList>
            <person name="Florea S."/>
            <person name="Webb J.S."/>
            <person name="Jaromczyk J."/>
            <person name="Schardl C.L."/>
        </authorList>
    </citation>
    <scope>NUCLEOTIDE SEQUENCE [LARGE SCALE GENOMIC DNA]</scope>
    <source>
        <strain evidence="13">MV-1</strain>
    </source>
</reference>
<dbReference type="OrthoDB" id="9805918at2"/>
<feature type="binding site" evidence="8">
    <location>
        <begin position="56"/>
        <end position="60"/>
    </location>
    <ligand>
        <name>GTP</name>
        <dbReference type="ChEBI" id="CHEBI:37565"/>
        <label>1</label>
    </ligand>
</feature>
<keyword evidence="3 8" id="KW-0690">Ribosome biogenesis</keyword>
<dbReference type="HAMAP" id="MF_00195">
    <property type="entry name" value="GTPase_Der"/>
    <property type="match status" value="1"/>
</dbReference>
<dbReference type="SUPFAM" id="SSF52540">
    <property type="entry name" value="P-loop containing nucleoside triphosphate hydrolases"/>
    <property type="match status" value="2"/>
</dbReference>
<evidence type="ECO:0000256" key="4">
    <source>
        <dbReference type="ARBA" id="ARBA00022737"/>
    </source>
</evidence>
<dbReference type="Proteomes" id="UP000095347">
    <property type="component" value="Unassembled WGS sequence"/>
</dbReference>
<dbReference type="Pfam" id="PF01926">
    <property type="entry name" value="MMR_HSR1"/>
    <property type="match status" value="2"/>
</dbReference>
<protein>
    <recommendedName>
        <fullName evidence="2 8">GTPase Der</fullName>
    </recommendedName>
    <alternativeName>
        <fullName evidence="7 8">GTP-binding protein EngA</fullName>
    </alternativeName>
</protein>
<comment type="similarity">
    <text evidence="1 8 9 10">Belongs to the TRAFAC class TrmE-Era-EngA-EngB-Septin-like GTPase superfamily. EngA (Der) GTPase family.</text>
</comment>
<dbReference type="InterPro" id="IPR032859">
    <property type="entry name" value="KH_dom-like"/>
</dbReference>
<dbReference type="InterPro" id="IPR031166">
    <property type="entry name" value="G_ENGA"/>
</dbReference>
<dbReference type="Gene3D" id="3.40.50.300">
    <property type="entry name" value="P-loop containing nucleotide triphosphate hydrolases"/>
    <property type="match status" value="2"/>
</dbReference>
<dbReference type="EMBL" id="MCGG01000013">
    <property type="protein sequence ID" value="OEJ68462.1"/>
    <property type="molecule type" value="Genomic_DNA"/>
</dbReference>
<evidence type="ECO:0000313" key="12">
    <source>
        <dbReference type="EMBL" id="OEJ68462.1"/>
    </source>
</evidence>
<dbReference type="PANTHER" id="PTHR43834">
    <property type="entry name" value="GTPASE DER"/>
    <property type="match status" value="1"/>
</dbReference>
<dbReference type="InterPro" id="IPR005225">
    <property type="entry name" value="Small_GTP-bd"/>
</dbReference>
<dbReference type="InterPro" id="IPR016484">
    <property type="entry name" value="GTPase_Der"/>
</dbReference>
<comment type="caution">
    <text evidence="12">The sequence shown here is derived from an EMBL/GenBank/DDBJ whole genome shotgun (WGS) entry which is preliminary data.</text>
</comment>
<dbReference type="CDD" id="cd01895">
    <property type="entry name" value="EngA2"/>
    <property type="match status" value="1"/>
</dbReference>
<dbReference type="NCBIfam" id="TIGR03594">
    <property type="entry name" value="GTPase_EngA"/>
    <property type="match status" value="1"/>
</dbReference>
<gene>
    <name evidence="8" type="primary">der</name>
    <name evidence="12" type="ORF">BEN30_05875</name>
</gene>
<dbReference type="InterPro" id="IPR015946">
    <property type="entry name" value="KH_dom-like_a/b"/>
</dbReference>
<feature type="binding site" evidence="8">
    <location>
        <begin position="9"/>
        <end position="16"/>
    </location>
    <ligand>
        <name>GTP</name>
        <dbReference type="ChEBI" id="CHEBI:37565"/>
        <label>1</label>
    </ligand>
</feature>
<keyword evidence="4 10" id="KW-0677">Repeat</keyword>
<evidence type="ECO:0000256" key="8">
    <source>
        <dbReference type="HAMAP-Rule" id="MF_00195"/>
    </source>
</evidence>
<evidence type="ECO:0000256" key="10">
    <source>
        <dbReference type="RuleBase" id="RU004481"/>
    </source>
</evidence>
<feature type="binding site" evidence="8">
    <location>
        <begin position="320"/>
        <end position="323"/>
    </location>
    <ligand>
        <name>GTP</name>
        <dbReference type="ChEBI" id="CHEBI:37565"/>
        <label>2</label>
    </ligand>
</feature>
<organism evidence="12 13">
    <name type="scientific">Magnetovibrio blakemorei</name>
    <dbReference type="NCBI Taxonomy" id="28181"/>
    <lineage>
        <taxon>Bacteria</taxon>
        <taxon>Pseudomonadati</taxon>
        <taxon>Pseudomonadota</taxon>
        <taxon>Alphaproteobacteria</taxon>
        <taxon>Rhodospirillales</taxon>
        <taxon>Magnetovibrionaceae</taxon>
        <taxon>Magnetovibrio</taxon>
    </lineage>
</organism>
<dbReference type="CDD" id="cd01894">
    <property type="entry name" value="EngA1"/>
    <property type="match status" value="1"/>
</dbReference>
<comment type="subunit">
    <text evidence="8">Associates with the 50S ribosomal subunit.</text>
</comment>
<keyword evidence="5 8" id="KW-0547">Nucleotide-binding</keyword>
<comment type="function">
    <text evidence="8 10">GTPase that plays an essential role in the late steps of ribosome biogenesis.</text>
</comment>
<proteinExistence type="inferred from homology"/>
<dbReference type="AlphaFoldDB" id="A0A1E5Q9R1"/>
<dbReference type="GO" id="GO:0005525">
    <property type="term" value="F:GTP binding"/>
    <property type="evidence" value="ECO:0007669"/>
    <property type="project" value="UniProtKB-UniRule"/>
</dbReference>
<dbReference type="Pfam" id="PF14714">
    <property type="entry name" value="KH_dom-like"/>
    <property type="match status" value="1"/>
</dbReference>
<name>A0A1E5Q9R1_9PROT</name>
<dbReference type="FunFam" id="3.40.50.300:FF:000057">
    <property type="entry name" value="GTPase Der"/>
    <property type="match status" value="1"/>
</dbReference>
<dbReference type="Gene3D" id="3.30.300.20">
    <property type="match status" value="1"/>
</dbReference>
<evidence type="ECO:0000259" key="11">
    <source>
        <dbReference type="PROSITE" id="PS51712"/>
    </source>
</evidence>
<evidence type="ECO:0000256" key="5">
    <source>
        <dbReference type="ARBA" id="ARBA00022741"/>
    </source>
</evidence>
<dbReference type="NCBIfam" id="TIGR00231">
    <property type="entry name" value="small_GTP"/>
    <property type="match status" value="2"/>
</dbReference>
<dbReference type="GO" id="GO:0042254">
    <property type="term" value="P:ribosome biogenesis"/>
    <property type="evidence" value="ECO:0007669"/>
    <property type="project" value="UniProtKB-KW"/>
</dbReference>
<evidence type="ECO:0000256" key="3">
    <source>
        <dbReference type="ARBA" id="ARBA00022517"/>
    </source>
</evidence>
<evidence type="ECO:0000256" key="6">
    <source>
        <dbReference type="ARBA" id="ARBA00023134"/>
    </source>
</evidence>
<dbReference type="RefSeq" id="WP_069957124.1">
    <property type="nucleotide sequence ID" value="NZ_MCGG01000013.1"/>
</dbReference>
<dbReference type="PIRSF" id="PIRSF006485">
    <property type="entry name" value="GTP-binding_EngA"/>
    <property type="match status" value="1"/>
</dbReference>
<evidence type="ECO:0000313" key="13">
    <source>
        <dbReference type="Proteomes" id="UP000095347"/>
    </source>
</evidence>
<dbReference type="PRINTS" id="PR00326">
    <property type="entry name" value="GTP1OBG"/>
</dbReference>
<feature type="domain" description="EngA-type G" evidence="11">
    <location>
        <begin position="202"/>
        <end position="377"/>
    </location>
</feature>
<accession>A0A1E5Q9R1</accession>
<evidence type="ECO:0000256" key="7">
    <source>
        <dbReference type="ARBA" id="ARBA00032345"/>
    </source>
</evidence>
<dbReference type="PROSITE" id="PS51712">
    <property type="entry name" value="G_ENGA"/>
    <property type="match status" value="2"/>
</dbReference>
<dbReference type="FunFam" id="3.30.300.20:FF:000004">
    <property type="entry name" value="GTPase Der"/>
    <property type="match status" value="1"/>
</dbReference>
<evidence type="ECO:0000256" key="2">
    <source>
        <dbReference type="ARBA" id="ARBA00020953"/>
    </source>
</evidence>
<sequence>MTLTVAIIGRPNVGKSTLFNRLVGKRVAIVDDMPGVTRDRREGDATLSDLSFRIIDTAGLENVHDSSLESRMREQTEAAFLEADVALMMIDARTGPTPVDEHFVQWLRRHKTPVILVANKCEGAAGQSGLLESYALGLGEPVPLSAEHGQGLVDLYNALRPYADLAKEQASWKRKQQQRTEILPNVDSGEEGDDDRILNRPIQLAVVGRPNVGKSTLINKLLGSERLLTGPEAGITRDAIMVPWTYKEREFNLVDTAGLRRRANVSGKIEALSGAETRRTIDFSQVVALVLDANDMLEKQDLTIARNIIEEGRALIIVVNKWDLITNSKEALNKLHDRMQTSLPQVRGIPVVTVSAKTGKNLDKILDAVLDVFEVWNRRVPTAKLNRWLEHILEHHQPPLISGRRIKIKYITQPKTRPPTFALFVSHAKGLPESYVRYMSNALREDFELWGVPLRVVVRKGKNPFAQD</sequence>
<evidence type="ECO:0000256" key="9">
    <source>
        <dbReference type="PROSITE-ProRule" id="PRU01049"/>
    </source>
</evidence>
<keyword evidence="13" id="KW-1185">Reference proteome</keyword>
<feature type="domain" description="EngA-type G" evidence="11">
    <location>
        <begin position="3"/>
        <end position="167"/>
    </location>
</feature>
<feature type="binding site" evidence="8">
    <location>
        <begin position="119"/>
        <end position="122"/>
    </location>
    <ligand>
        <name>GTP</name>
        <dbReference type="ChEBI" id="CHEBI:37565"/>
        <label>1</label>
    </ligand>
</feature>
<feature type="binding site" evidence="8">
    <location>
        <begin position="208"/>
        <end position="215"/>
    </location>
    <ligand>
        <name>GTP</name>
        <dbReference type="ChEBI" id="CHEBI:37565"/>
        <label>2</label>
    </ligand>
</feature>
<dbReference type="InterPro" id="IPR006073">
    <property type="entry name" value="GTP-bd"/>
</dbReference>
<evidence type="ECO:0000256" key="1">
    <source>
        <dbReference type="ARBA" id="ARBA00008279"/>
    </source>
</evidence>
<dbReference type="InterPro" id="IPR027417">
    <property type="entry name" value="P-loop_NTPase"/>
</dbReference>
<keyword evidence="6 8" id="KW-0342">GTP-binding</keyword>
<dbReference type="PANTHER" id="PTHR43834:SF6">
    <property type="entry name" value="GTPASE DER"/>
    <property type="match status" value="1"/>
</dbReference>